<protein>
    <submittedName>
        <fullName evidence="3">Glycine-rich family protein</fullName>
    </submittedName>
</protein>
<feature type="compositionally biased region" description="Gly residues" evidence="1">
    <location>
        <begin position="134"/>
        <end position="152"/>
    </location>
</feature>
<comment type="caution">
    <text evidence="3">The sequence shown here is derived from an EMBL/GenBank/DDBJ whole genome shotgun (WGS) entry which is preliminary data.</text>
</comment>
<evidence type="ECO:0000256" key="2">
    <source>
        <dbReference type="SAM" id="Phobius"/>
    </source>
</evidence>
<feature type="transmembrane region" description="Helical" evidence="2">
    <location>
        <begin position="170"/>
        <end position="194"/>
    </location>
</feature>
<dbReference type="Proteomes" id="UP001237642">
    <property type="component" value="Unassembled WGS sequence"/>
</dbReference>
<sequence>MSVLYSGGRLTICGRSGEMNSFHVTACKPAFNVLSVPRGRYASSQLPAVVRFSRDSACHHTKVPDVSWRLKTYTSNIQRCAPICVFGGKGNLTNDNDASPWKSLEKAMSGLKKEKTLEDVLRQQMENKEYYDDGGSGGKRPGGGDGGGGDGFGESEDEGFSGILDEVFQVFMATLGFILLYVYIIAGDDVIAFFKDILKFLTRQRNNRLSNMFYQFGRRYQNHYQEDPFALEKSILNTPTWWDSPTKYKRMVKAYLASLSSENEEYDSS</sequence>
<dbReference type="GO" id="GO:0009507">
    <property type="term" value="C:chloroplast"/>
    <property type="evidence" value="ECO:0007669"/>
    <property type="project" value="TreeGrafter"/>
</dbReference>
<dbReference type="EMBL" id="JAUIZM010000011">
    <property type="protein sequence ID" value="KAK1356358.1"/>
    <property type="molecule type" value="Genomic_DNA"/>
</dbReference>
<proteinExistence type="predicted"/>
<dbReference type="PANTHER" id="PTHR35483">
    <property type="entry name" value="NUCLEUSENVELOPE PROTEIN"/>
    <property type="match status" value="1"/>
</dbReference>
<keyword evidence="2" id="KW-1133">Transmembrane helix</keyword>
<reference evidence="3" key="2">
    <citation type="submission" date="2023-05" db="EMBL/GenBank/DDBJ databases">
        <authorList>
            <person name="Schelkunov M.I."/>
        </authorList>
    </citation>
    <scope>NUCLEOTIDE SEQUENCE</scope>
    <source>
        <strain evidence="3">Hsosn_3</strain>
        <tissue evidence="3">Leaf</tissue>
    </source>
</reference>
<keyword evidence="4" id="KW-1185">Reference proteome</keyword>
<evidence type="ECO:0000313" key="3">
    <source>
        <dbReference type="EMBL" id="KAK1356358.1"/>
    </source>
</evidence>
<feature type="region of interest" description="Disordered" evidence="1">
    <location>
        <begin position="129"/>
        <end position="152"/>
    </location>
</feature>
<keyword evidence="2" id="KW-0472">Membrane</keyword>
<dbReference type="PANTHER" id="PTHR35483:SF1">
    <property type="entry name" value="GLYCINE-RICH PROTEIN-RELATED"/>
    <property type="match status" value="1"/>
</dbReference>
<keyword evidence="2" id="KW-0812">Transmembrane</keyword>
<reference evidence="3" key="1">
    <citation type="submission" date="2023-02" db="EMBL/GenBank/DDBJ databases">
        <title>Genome of toxic invasive species Heracleum sosnowskyi carries increased number of genes despite the absence of recent whole-genome duplications.</title>
        <authorList>
            <person name="Schelkunov M."/>
            <person name="Shtratnikova V."/>
            <person name="Makarenko M."/>
            <person name="Klepikova A."/>
            <person name="Omelchenko D."/>
            <person name="Novikova G."/>
            <person name="Obukhova E."/>
            <person name="Bogdanov V."/>
            <person name="Penin A."/>
            <person name="Logacheva M."/>
        </authorList>
    </citation>
    <scope>NUCLEOTIDE SEQUENCE</scope>
    <source>
        <strain evidence="3">Hsosn_3</strain>
        <tissue evidence="3">Leaf</tissue>
    </source>
</reference>
<dbReference type="AlphaFoldDB" id="A0AAD8M1U7"/>
<accession>A0AAD8M1U7</accession>
<gene>
    <name evidence="3" type="ORF">POM88_049614</name>
</gene>
<evidence type="ECO:0000313" key="4">
    <source>
        <dbReference type="Proteomes" id="UP001237642"/>
    </source>
</evidence>
<organism evidence="3 4">
    <name type="scientific">Heracleum sosnowskyi</name>
    <dbReference type="NCBI Taxonomy" id="360622"/>
    <lineage>
        <taxon>Eukaryota</taxon>
        <taxon>Viridiplantae</taxon>
        <taxon>Streptophyta</taxon>
        <taxon>Embryophyta</taxon>
        <taxon>Tracheophyta</taxon>
        <taxon>Spermatophyta</taxon>
        <taxon>Magnoliopsida</taxon>
        <taxon>eudicotyledons</taxon>
        <taxon>Gunneridae</taxon>
        <taxon>Pentapetalae</taxon>
        <taxon>asterids</taxon>
        <taxon>campanulids</taxon>
        <taxon>Apiales</taxon>
        <taxon>Apiaceae</taxon>
        <taxon>Apioideae</taxon>
        <taxon>apioid superclade</taxon>
        <taxon>Tordylieae</taxon>
        <taxon>Tordyliinae</taxon>
        <taxon>Heracleum</taxon>
    </lineage>
</organism>
<name>A0AAD8M1U7_9APIA</name>
<evidence type="ECO:0000256" key="1">
    <source>
        <dbReference type="SAM" id="MobiDB-lite"/>
    </source>
</evidence>